<evidence type="ECO:0000313" key="4">
    <source>
        <dbReference type="EMBL" id="MBT0772575.1"/>
    </source>
</evidence>
<name>A0ABS5TN94_9ACTN</name>
<accession>A0ABS5TN94</accession>
<organism evidence="4 5">
    <name type="scientific">Kineosporia corallincola</name>
    <dbReference type="NCBI Taxonomy" id="2835133"/>
    <lineage>
        <taxon>Bacteria</taxon>
        <taxon>Bacillati</taxon>
        <taxon>Actinomycetota</taxon>
        <taxon>Actinomycetes</taxon>
        <taxon>Kineosporiales</taxon>
        <taxon>Kineosporiaceae</taxon>
        <taxon>Kineosporia</taxon>
    </lineage>
</organism>
<comment type="subcellular location">
    <subcellularLocation>
        <location evidence="1">Cell envelope</location>
    </subcellularLocation>
</comment>
<dbReference type="InterPro" id="IPR009830">
    <property type="entry name" value="LppX/LprAFG"/>
</dbReference>
<evidence type="ECO:0000256" key="1">
    <source>
        <dbReference type="ARBA" id="ARBA00004196"/>
    </source>
</evidence>
<evidence type="ECO:0000256" key="2">
    <source>
        <dbReference type="ARBA" id="ARBA00009194"/>
    </source>
</evidence>
<sequence length="238" mass="25071">MIVLVGCGSASTPKAETAPSAGSAASATPGATEQIAQLDALLEKASAAPAYSATLTTRTLVANQEVVVMTGKVNFNDGELNGHVDVTTAASGDTPASQVQVVMTREKQYVRNVGTSSQREEWLEVPADGASSIADLTGYGRLLLAQGPEAVKGEETVGTVTATRLSGVVTTEDVRTLEPNLYNRLRTAGVESFECDIWVDGSGRTVRLEQWITMSGYPTHNVMEISEFGSAFEQEAPE</sequence>
<gene>
    <name evidence="4" type="ORF">KIH74_26770</name>
</gene>
<dbReference type="InterPro" id="IPR029046">
    <property type="entry name" value="LolA/LolB/LppX"/>
</dbReference>
<keyword evidence="3" id="KW-1003">Cell membrane</keyword>
<dbReference type="RefSeq" id="WP_214159120.1">
    <property type="nucleotide sequence ID" value="NZ_JAHBAY010000013.1"/>
</dbReference>
<evidence type="ECO:0000313" key="5">
    <source>
        <dbReference type="Proteomes" id="UP001197247"/>
    </source>
</evidence>
<proteinExistence type="inferred from homology"/>
<comment type="caution">
    <text evidence="4">The sequence shown here is derived from an EMBL/GenBank/DDBJ whole genome shotgun (WGS) entry which is preliminary data.</text>
</comment>
<dbReference type="EMBL" id="JAHBAY010000013">
    <property type="protein sequence ID" value="MBT0772575.1"/>
    <property type="molecule type" value="Genomic_DNA"/>
</dbReference>
<comment type="similarity">
    <text evidence="2">Belongs to the LppX/LprAFG lipoprotein family.</text>
</comment>
<dbReference type="Gene3D" id="2.50.20.20">
    <property type="match status" value="1"/>
</dbReference>
<reference evidence="4 5" key="1">
    <citation type="submission" date="2021-05" db="EMBL/GenBank/DDBJ databases">
        <title>Kineosporia and Streptomyces sp. nov. two new marine actinobacteria isolated from Coral.</title>
        <authorList>
            <person name="Buangrab K."/>
            <person name="Sutthacheep M."/>
            <person name="Yeemin T."/>
            <person name="Harunari E."/>
            <person name="Igarashi Y."/>
            <person name="Kanchanasin P."/>
            <person name="Tanasupawat S."/>
            <person name="Phongsopitanun W."/>
        </authorList>
    </citation>
    <scope>NUCLEOTIDE SEQUENCE [LARGE SCALE GENOMIC DNA]</scope>
    <source>
        <strain evidence="4 5">J2-2</strain>
    </source>
</reference>
<dbReference type="Pfam" id="PF07161">
    <property type="entry name" value="LppX_LprAFG"/>
    <property type="match status" value="1"/>
</dbReference>
<keyword evidence="5" id="KW-1185">Reference proteome</keyword>
<dbReference type="Proteomes" id="UP001197247">
    <property type="component" value="Unassembled WGS sequence"/>
</dbReference>
<evidence type="ECO:0000256" key="3">
    <source>
        <dbReference type="ARBA" id="ARBA00022475"/>
    </source>
</evidence>
<dbReference type="SUPFAM" id="SSF89392">
    <property type="entry name" value="Prokaryotic lipoproteins and lipoprotein localization factors"/>
    <property type="match status" value="1"/>
</dbReference>
<evidence type="ECO:0008006" key="6">
    <source>
        <dbReference type="Google" id="ProtNLM"/>
    </source>
</evidence>
<keyword evidence="3" id="KW-0472">Membrane</keyword>
<protein>
    <recommendedName>
        <fullName evidence="6">LppX_LprAFG lipoprotein</fullName>
    </recommendedName>
</protein>